<protein>
    <submittedName>
        <fullName evidence="1">Uncharacterized protein</fullName>
    </submittedName>
</protein>
<accession>A0AAP0M719</accession>
<sequence length="106" mass="11933">MEGENTKPKILILGGTGYLVRDLTSVVMTDRDLTGVVKFRQRARPAWPAARAARAASCACEFGAFPATWRRVIRRRRCVGGRLASEQWRRFLETAVGEEGKEKYGF</sequence>
<dbReference type="Proteomes" id="UP001428341">
    <property type="component" value="Unassembled WGS sequence"/>
</dbReference>
<evidence type="ECO:0000313" key="2">
    <source>
        <dbReference type="Proteomes" id="UP001428341"/>
    </source>
</evidence>
<dbReference type="AlphaFoldDB" id="A0AAP0M719"/>
<organism evidence="1 2">
    <name type="scientific">Citrus x changshan-huyou</name>
    <dbReference type="NCBI Taxonomy" id="2935761"/>
    <lineage>
        <taxon>Eukaryota</taxon>
        <taxon>Viridiplantae</taxon>
        <taxon>Streptophyta</taxon>
        <taxon>Embryophyta</taxon>
        <taxon>Tracheophyta</taxon>
        <taxon>Spermatophyta</taxon>
        <taxon>Magnoliopsida</taxon>
        <taxon>eudicotyledons</taxon>
        <taxon>Gunneridae</taxon>
        <taxon>Pentapetalae</taxon>
        <taxon>rosids</taxon>
        <taxon>malvids</taxon>
        <taxon>Sapindales</taxon>
        <taxon>Rutaceae</taxon>
        <taxon>Aurantioideae</taxon>
        <taxon>Citrus</taxon>
    </lineage>
</organism>
<proteinExistence type="predicted"/>
<name>A0AAP0M719_9ROSI</name>
<keyword evidence="2" id="KW-1185">Reference proteome</keyword>
<comment type="caution">
    <text evidence="1">The sequence shown here is derived from an EMBL/GenBank/DDBJ whole genome shotgun (WGS) entry which is preliminary data.</text>
</comment>
<dbReference type="EMBL" id="JBCGBO010000005">
    <property type="protein sequence ID" value="KAK9199929.1"/>
    <property type="molecule type" value="Genomic_DNA"/>
</dbReference>
<gene>
    <name evidence="1" type="ORF">WN944_015123</name>
</gene>
<reference evidence="1 2" key="1">
    <citation type="submission" date="2024-05" db="EMBL/GenBank/DDBJ databases">
        <title>Haplotype-resolved chromosome-level genome assembly of Huyou (Citrus changshanensis).</title>
        <authorList>
            <person name="Miao C."/>
            <person name="Chen W."/>
            <person name="Wu Y."/>
            <person name="Wang L."/>
            <person name="Zhao S."/>
            <person name="Grierson D."/>
            <person name="Xu C."/>
            <person name="Chen K."/>
        </authorList>
    </citation>
    <scope>NUCLEOTIDE SEQUENCE [LARGE SCALE GENOMIC DNA]</scope>
    <source>
        <strain evidence="1">01-14</strain>
        <tissue evidence="1">Leaf</tissue>
    </source>
</reference>
<evidence type="ECO:0000313" key="1">
    <source>
        <dbReference type="EMBL" id="KAK9199929.1"/>
    </source>
</evidence>